<dbReference type="EnsemblMetazoa" id="MESCA002648-RA">
    <property type="protein sequence ID" value="MESCA002648-PA"/>
    <property type="gene ID" value="MESCA002648"/>
</dbReference>
<reference evidence="1" key="2">
    <citation type="submission" date="2015-06" db="UniProtKB">
        <authorList>
            <consortium name="EnsemblMetazoa"/>
        </authorList>
    </citation>
    <scope>IDENTIFICATION</scope>
</reference>
<evidence type="ECO:0000313" key="2">
    <source>
        <dbReference type="Proteomes" id="UP000015102"/>
    </source>
</evidence>
<protein>
    <submittedName>
        <fullName evidence="1">Uncharacterized protein</fullName>
    </submittedName>
</protein>
<evidence type="ECO:0000313" key="1">
    <source>
        <dbReference type="EnsemblMetazoa" id="MESCA002648-PA"/>
    </source>
</evidence>
<keyword evidence="2" id="KW-1185">Reference proteome</keyword>
<dbReference type="Proteomes" id="UP000015102">
    <property type="component" value="Unassembled WGS sequence"/>
</dbReference>
<dbReference type="EMBL" id="CAQQ02178081">
    <property type="status" value="NOT_ANNOTATED_CDS"/>
    <property type="molecule type" value="Genomic_DNA"/>
</dbReference>
<organism evidence="1 2">
    <name type="scientific">Megaselia scalaris</name>
    <name type="common">Humpbacked fly</name>
    <name type="synonym">Phora scalaris</name>
    <dbReference type="NCBI Taxonomy" id="36166"/>
    <lineage>
        <taxon>Eukaryota</taxon>
        <taxon>Metazoa</taxon>
        <taxon>Ecdysozoa</taxon>
        <taxon>Arthropoda</taxon>
        <taxon>Hexapoda</taxon>
        <taxon>Insecta</taxon>
        <taxon>Pterygota</taxon>
        <taxon>Neoptera</taxon>
        <taxon>Endopterygota</taxon>
        <taxon>Diptera</taxon>
        <taxon>Brachycera</taxon>
        <taxon>Muscomorpha</taxon>
        <taxon>Platypezoidea</taxon>
        <taxon>Phoridae</taxon>
        <taxon>Megaseliini</taxon>
        <taxon>Megaselia</taxon>
    </lineage>
</organism>
<name>T1GGW7_MEGSC</name>
<proteinExistence type="predicted"/>
<dbReference type="HOGENOM" id="CLU_2888348_0_0_1"/>
<accession>T1GGW7</accession>
<reference evidence="2" key="1">
    <citation type="submission" date="2013-02" db="EMBL/GenBank/DDBJ databases">
        <authorList>
            <person name="Hughes D."/>
        </authorList>
    </citation>
    <scope>NUCLEOTIDE SEQUENCE</scope>
    <source>
        <strain>Durham</strain>
        <strain evidence="2">NC isolate 2 -- Noor lab</strain>
    </source>
</reference>
<dbReference type="AlphaFoldDB" id="T1GGW7"/>
<sequence length="63" mass="7477">MESLEENHIKAVPKKIYNPEWEKLPIFKGWLINGDKGETFAKCRACDRYLRAQRTIFTNIHNL</sequence>